<protein>
    <submittedName>
        <fullName evidence="4">N-acetyltransferase</fullName>
    </submittedName>
</protein>
<evidence type="ECO:0000313" key="4">
    <source>
        <dbReference type="EMBL" id="GGG82268.1"/>
    </source>
</evidence>
<dbReference type="Pfam" id="PF00583">
    <property type="entry name" value="Acetyltransf_1"/>
    <property type="match status" value="1"/>
</dbReference>
<dbReference type="PANTHER" id="PTHR43877">
    <property type="entry name" value="AMINOALKYLPHOSPHONATE N-ACETYLTRANSFERASE-RELATED-RELATED"/>
    <property type="match status" value="1"/>
</dbReference>
<keyword evidence="5" id="KW-1185">Reference proteome</keyword>
<dbReference type="Gene3D" id="3.40.630.30">
    <property type="match status" value="1"/>
</dbReference>
<organism evidence="4 5">
    <name type="scientific">Edaphobacter dinghuensis</name>
    <dbReference type="NCBI Taxonomy" id="1560005"/>
    <lineage>
        <taxon>Bacteria</taxon>
        <taxon>Pseudomonadati</taxon>
        <taxon>Acidobacteriota</taxon>
        <taxon>Terriglobia</taxon>
        <taxon>Terriglobales</taxon>
        <taxon>Acidobacteriaceae</taxon>
        <taxon>Edaphobacter</taxon>
    </lineage>
</organism>
<evidence type="ECO:0000256" key="1">
    <source>
        <dbReference type="ARBA" id="ARBA00022679"/>
    </source>
</evidence>
<dbReference type="InterPro" id="IPR016181">
    <property type="entry name" value="Acyl_CoA_acyltransferase"/>
</dbReference>
<evidence type="ECO:0000313" key="5">
    <source>
        <dbReference type="Proteomes" id="UP000647241"/>
    </source>
</evidence>
<feature type="domain" description="N-acetyltransferase" evidence="3">
    <location>
        <begin position="1"/>
        <end position="137"/>
    </location>
</feature>
<dbReference type="GO" id="GO:0016747">
    <property type="term" value="F:acyltransferase activity, transferring groups other than amino-acyl groups"/>
    <property type="evidence" value="ECO:0007669"/>
    <property type="project" value="InterPro"/>
</dbReference>
<proteinExistence type="predicted"/>
<reference evidence="4" key="2">
    <citation type="submission" date="2020-09" db="EMBL/GenBank/DDBJ databases">
        <authorList>
            <person name="Sun Q."/>
            <person name="Zhou Y."/>
        </authorList>
    </citation>
    <scope>NUCLEOTIDE SEQUENCE</scope>
    <source>
        <strain evidence="4">CGMCC 1.12997</strain>
    </source>
</reference>
<accession>A0A917HLK3</accession>
<dbReference type="EMBL" id="BMGT01000003">
    <property type="protein sequence ID" value="GGG82268.1"/>
    <property type="molecule type" value="Genomic_DNA"/>
</dbReference>
<dbReference type="Proteomes" id="UP000647241">
    <property type="component" value="Unassembled WGS sequence"/>
</dbReference>
<dbReference type="PROSITE" id="PS51186">
    <property type="entry name" value="GNAT"/>
    <property type="match status" value="1"/>
</dbReference>
<dbReference type="AlphaFoldDB" id="A0A917HLK3"/>
<dbReference type="InterPro" id="IPR050832">
    <property type="entry name" value="Bact_Acetyltransf"/>
</dbReference>
<gene>
    <name evidence="4" type="ORF">GCM10011585_27270</name>
</gene>
<keyword evidence="2" id="KW-0012">Acyltransferase</keyword>
<evidence type="ECO:0000256" key="2">
    <source>
        <dbReference type="ARBA" id="ARBA00023315"/>
    </source>
</evidence>
<reference evidence="4" key="1">
    <citation type="journal article" date="2014" name="Int. J. Syst. Evol. Microbiol.">
        <title>Complete genome sequence of Corynebacterium casei LMG S-19264T (=DSM 44701T), isolated from a smear-ripened cheese.</title>
        <authorList>
            <consortium name="US DOE Joint Genome Institute (JGI-PGF)"/>
            <person name="Walter F."/>
            <person name="Albersmeier A."/>
            <person name="Kalinowski J."/>
            <person name="Ruckert C."/>
        </authorList>
    </citation>
    <scope>NUCLEOTIDE SEQUENCE</scope>
    <source>
        <strain evidence="4">CGMCC 1.12997</strain>
    </source>
</reference>
<dbReference type="InterPro" id="IPR000182">
    <property type="entry name" value="GNAT_dom"/>
</dbReference>
<dbReference type="PANTHER" id="PTHR43877:SF1">
    <property type="entry name" value="ACETYLTRANSFERASE"/>
    <property type="match status" value="1"/>
</dbReference>
<comment type="caution">
    <text evidence="4">The sequence shown here is derived from an EMBL/GenBank/DDBJ whole genome shotgun (WGS) entry which is preliminary data.</text>
</comment>
<sequence>MFVDSAQVSDARLSEVTENFVPWVRERLIDGRYVGWLTSEERHVVAGAGVLFMDFPPHWMDPEPVRAYLLNVYVDPAFRGRGLARELLDVAMNDARQRGIKVMSLHASEFGRPLYERNGFKSTNEMILWSEADVAGK</sequence>
<name>A0A917HLK3_9BACT</name>
<keyword evidence="1" id="KW-0808">Transferase</keyword>
<dbReference type="SUPFAM" id="SSF55729">
    <property type="entry name" value="Acyl-CoA N-acyltransferases (Nat)"/>
    <property type="match status" value="1"/>
</dbReference>
<evidence type="ECO:0000259" key="3">
    <source>
        <dbReference type="PROSITE" id="PS51186"/>
    </source>
</evidence>
<dbReference type="CDD" id="cd04301">
    <property type="entry name" value="NAT_SF"/>
    <property type="match status" value="1"/>
</dbReference>